<evidence type="ECO:0000313" key="3">
    <source>
        <dbReference type="Proteomes" id="UP000308549"/>
    </source>
</evidence>
<protein>
    <submittedName>
        <fullName evidence="2">Uncharacterized protein</fullName>
    </submittedName>
</protein>
<name>A0A4U0TVF9_9PEZI</name>
<dbReference type="Proteomes" id="UP000308549">
    <property type="component" value="Unassembled WGS sequence"/>
</dbReference>
<dbReference type="EMBL" id="NAJL01000031">
    <property type="protein sequence ID" value="TKA25986.1"/>
    <property type="molecule type" value="Genomic_DNA"/>
</dbReference>
<feature type="region of interest" description="Disordered" evidence="1">
    <location>
        <begin position="1"/>
        <end position="80"/>
    </location>
</feature>
<reference evidence="2 3" key="1">
    <citation type="submission" date="2017-03" db="EMBL/GenBank/DDBJ databases">
        <title>Genomes of endolithic fungi from Antarctica.</title>
        <authorList>
            <person name="Coleine C."/>
            <person name="Masonjones S."/>
            <person name="Stajich J.E."/>
        </authorList>
    </citation>
    <scope>NUCLEOTIDE SEQUENCE [LARGE SCALE GENOMIC DNA]</scope>
    <source>
        <strain evidence="2 3">CCFEE 6315</strain>
    </source>
</reference>
<keyword evidence="3" id="KW-1185">Reference proteome</keyword>
<feature type="region of interest" description="Disordered" evidence="1">
    <location>
        <begin position="147"/>
        <end position="166"/>
    </location>
</feature>
<accession>A0A4U0TVF9</accession>
<comment type="caution">
    <text evidence="2">The sequence shown here is derived from an EMBL/GenBank/DDBJ whole genome shotgun (WGS) entry which is preliminary data.</text>
</comment>
<evidence type="ECO:0000256" key="1">
    <source>
        <dbReference type="SAM" id="MobiDB-lite"/>
    </source>
</evidence>
<sequence>MTYPTSFLDWLAQRRGARQQPRSQLPSATTASSPPRPRSPAKTPSGAATATPGQPAVGETPAATSVSVSASAPAAVSAPTISTQAIAKPELVSIHTLAQPCSPSTGEGPMTNGATTNGTANGHGRVRVISMNEWLKRAIPEAERMGPAAYPRGLSEGGGAMKMEKE</sequence>
<feature type="region of interest" description="Disordered" evidence="1">
    <location>
        <begin position="101"/>
        <end position="122"/>
    </location>
</feature>
<feature type="compositionally biased region" description="Low complexity" evidence="1">
    <location>
        <begin position="60"/>
        <end position="80"/>
    </location>
</feature>
<feature type="compositionally biased region" description="Low complexity" evidence="1">
    <location>
        <begin position="111"/>
        <end position="122"/>
    </location>
</feature>
<gene>
    <name evidence="2" type="ORF">B0A50_05498</name>
</gene>
<organism evidence="2 3">
    <name type="scientific">Salinomyces thailandicus</name>
    <dbReference type="NCBI Taxonomy" id="706561"/>
    <lineage>
        <taxon>Eukaryota</taxon>
        <taxon>Fungi</taxon>
        <taxon>Dikarya</taxon>
        <taxon>Ascomycota</taxon>
        <taxon>Pezizomycotina</taxon>
        <taxon>Dothideomycetes</taxon>
        <taxon>Dothideomycetidae</taxon>
        <taxon>Mycosphaerellales</taxon>
        <taxon>Teratosphaeriaceae</taxon>
        <taxon>Salinomyces</taxon>
    </lineage>
</organism>
<evidence type="ECO:0000313" key="2">
    <source>
        <dbReference type="EMBL" id="TKA25986.1"/>
    </source>
</evidence>
<proteinExistence type="predicted"/>
<dbReference type="AlphaFoldDB" id="A0A4U0TVF9"/>